<feature type="transmembrane region" description="Helical" evidence="6">
    <location>
        <begin position="167"/>
        <end position="189"/>
    </location>
</feature>
<evidence type="ECO:0000313" key="7">
    <source>
        <dbReference type="EMBL" id="MFK9090185.1"/>
    </source>
</evidence>
<dbReference type="Proteomes" id="UP001623041">
    <property type="component" value="Unassembled WGS sequence"/>
</dbReference>
<comment type="caution">
    <text evidence="7">The sequence shown here is derived from an EMBL/GenBank/DDBJ whole genome shotgun (WGS) entry which is preliminary data.</text>
</comment>
<reference evidence="7 8" key="1">
    <citation type="submission" date="2024-11" db="EMBL/GenBank/DDBJ databases">
        <authorList>
            <person name="Lucas J.A."/>
        </authorList>
    </citation>
    <scope>NUCLEOTIDE SEQUENCE [LARGE SCALE GENOMIC DNA]</scope>
    <source>
        <strain evidence="7 8">Z 5.4</strain>
    </source>
</reference>
<evidence type="ECO:0000256" key="2">
    <source>
        <dbReference type="ARBA" id="ARBA00022475"/>
    </source>
</evidence>
<protein>
    <submittedName>
        <fullName evidence="7">Cytochrome c oxidase assembly protein</fullName>
    </submittedName>
</protein>
<evidence type="ECO:0000256" key="1">
    <source>
        <dbReference type="ARBA" id="ARBA00004651"/>
    </source>
</evidence>
<proteinExistence type="predicted"/>
<feature type="transmembrane region" description="Helical" evidence="6">
    <location>
        <begin position="12"/>
        <end position="34"/>
    </location>
</feature>
<keyword evidence="8" id="KW-1185">Reference proteome</keyword>
<evidence type="ECO:0000313" key="8">
    <source>
        <dbReference type="Proteomes" id="UP001623041"/>
    </source>
</evidence>
<keyword evidence="3 6" id="KW-0812">Transmembrane</keyword>
<comment type="subcellular location">
    <subcellularLocation>
        <location evidence="1">Cell membrane</location>
        <topology evidence="1">Multi-pass membrane protein</topology>
    </subcellularLocation>
</comment>
<feature type="transmembrane region" description="Helical" evidence="6">
    <location>
        <begin position="139"/>
        <end position="160"/>
    </location>
</feature>
<feature type="transmembrane region" description="Helical" evidence="6">
    <location>
        <begin position="75"/>
        <end position="95"/>
    </location>
</feature>
<dbReference type="InterPro" id="IPR019108">
    <property type="entry name" value="Caa3_assmbl_CtaG-rel"/>
</dbReference>
<feature type="transmembrane region" description="Helical" evidence="6">
    <location>
        <begin position="107"/>
        <end position="127"/>
    </location>
</feature>
<gene>
    <name evidence="7" type="ORF">ACJEBI_01650</name>
</gene>
<evidence type="ECO:0000256" key="3">
    <source>
        <dbReference type="ARBA" id="ARBA00022692"/>
    </source>
</evidence>
<dbReference type="RefSeq" id="WP_406578885.1">
    <property type="nucleotide sequence ID" value="NZ_JBJHQH010000001.1"/>
</dbReference>
<sequence>MFYAVWLEGQLVWNIPLLTGLICIAVLYGCLVTFYTNIKIYHKQPLLFFLCLGILYVTLGSPLSTLSHLSFSFHMMQMSILYFIIPPLFLLGIPESFPKILKGINKLFLPPLVALYTFAVLFLMYHLPIVLTFLSKNSFVHNGYLVLLFIMALSMWCPIVKDRNKPFALLSGLLLMPACILFIITGFIGGLNNPFLAQMTANLCISPSAISSLHILPPPFNTGLDQIMAGILMIVMHKFALILTVRFGKKVHVQEWGRMG</sequence>
<keyword evidence="5 6" id="KW-0472">Membrane</keyword>
<accession>A0ABW8R9R5</accession>
<feature type="transmembrane region" description="Helical" evidence="6">
    <location>
        <begin position="46"/>
        <end position="63"/>
    </location>
</feature>
<name>A0ABW8R9R5_9BACI</name>
<evidence type="ECO:0000256" key="5">
    <source>
        <dbReference type="ARBA" id="ARBA00023136"/>
    </source>
</evidence>
<keyword evidence="2" id="KW-1003">Cell membrane</keyword>
<keyword evidence="4 6" id="KW-1133">Transmembrane helix</keyword>
<dbReference type="Pfam" id="PF09678">
    <property type="entry name" value="Caa3_CtaG"/>
    <property type="match status" value="1"/>
</dbReference>
<evidence type="ECO:0000256" key="6">
    <source>
        <dbReference type="SAM" id="Phobius"/>
    </source>
</evidence>
<feature type="transmembrane region" description="Helical" evidence="6">
    <location>
        <begin position="227"/>
        <end position="248"/>
    </location>
</feature>
<organism evidence="7 8">
    <name type="scientific">Bacillus salipaludis</name>
    <dbReference type="NCBI Taxonomy" id="2547811"/>
    <lineage>
        <taxon>Bacteria</taxon>
        <taxon>Bacillati</taxon>
        <taxon>Bacillota</taxon>
        <taxon>Bacilli</taxon>
        <taxon>Bacillales</taxon>
        <taxon>Bacillaceae</taxon>
        <taxon>Bacillus</taxon>
    </lineage>
</organism>
<evidence type="ECO:0000256" key="4">
    <source>
        <dbReference type="ARBA" id="ARBA00022989"/>
    </source>
</evidence>
<dbReference type="EMBL" id="JBJHQH010000001">
    <property type="protein sequence ID" value="MFK9090185.1"/>
    <property type="molecule type" value="Genomic_DNA"/>
</dbReference>